<feature type="compositionally biased region" description="Polar residues" evidence="3">
    <location>
        <begin position="6555"/>
        <end position="6576"/>
    </location>
</feature>
<dbReference type="NCBIfam" id="TIGR01965">
    <property type="entry name" value="VCBS_repeat"/>
    <property type="match status" value="12"/>
</dbReference>
<feature type="region of interest" description="Disordered" evidence="3">
    <location>
        <begin position="4543"/>
        <end position="4564"/>
    </location>
</feature>
<evidence type="ECO:0000256" key="2">
    <source>
        <dbReference type="ARBA" id="ARBA00023157"/>
    </source>
</evidence>
<dbReference type="Pfam" id="PF13385">
    <property type="entry name" value="Laminin_G_3"/>
    <property type="match status" value="4"/>
</dbReference>
<dbReference type="SMART" id="SM00560">
    <property type="entry name" value="LamGL"/>
    <property type="match status" value="2"/>
</dbReference>
<dbReference type="Pfam" id="PF17803">
    <property type="entry name" value="Cadherin_4"/>
    <property type="match status" value="8"/>
</dbReference>
<dbReference type="GO" id="GO:0004222">
    <property type="term" value="F:metalloendopeptidase activity"/>
    <property type="evidence" value="ECO:0007669"/>
    <property type="project" value="TreeGrafter"/>
</dbReference>
<feature type="region of interest" description="Disordered" evidence="3">
    <location>
        <begin position="6553"/>
        <end position="6576"/>
    </location>
</feature>
<feature type="domain" description="LamG-like jellyroll fold" evidence="4">
    <location>
        <begin position="5330"/>
        <end position="5458"/>
    </location>
</feature>
<protein>
    <submittedName>
        <fullName evidence="5">VCBS repeat-containing protein</fullName>
    </submittedName>
</protein>
<dbReference type="Pfam" id="PF17963">
    <property type="entry name" value="Big_9"/>
    <property type="match status" value="3"/>
</dbReference>
<dbReference type="RefSeq" id="WP_090723822.1">
    <property type="nucleotide sequence ID" value="NZ_FOOU01000001.1"/>
</dbReference>
<evidence type="ECO:0000313" key="5">
    <source>
        <dbReference type="EMBL" id="SFF87333.1"/>
    </source>
</evidence>
<dbReference type="Pfam" id="PF14252">
    <property type="entry name" value="DUF4347"/>
    <property type="match status" value="1"/>
</dbReference>
<dbReference type="Pfam" id="PF17892">
    <property type="entry name" value="Cadherin_5"/>
    <property type="match status" value="1"/>
</dbReference>
<dbReference type="GO" id="GO:0007166">
    <property type="term" value="P:cell surface receptor signaling pathway"/>
    <property type="evidence" value="ECO:0007669"/>
    <property type="project" value="TreeGrafter"/>
</dbReference>
<dbReference type="GO" id="GO:0006508">
    <property type="term" value="P:proteolysis"/>
    <property type="evidence" value="ECO:0007669"/>
    <property type="project" value="TreeGrafter"/>
</dbReference>
<dbReference type="InterPro" id="IPR006558">
    <property type="entry name" value="LamG-like"/>
</dbReference>
<dbReference type="Gene3D" id="2.60.120.200">
    <property type="match status" value="4"/>
</dbReference>
<gene>
    <name evidence="5" type="ORF">SAMN05216175_101469</name>
</gene>
<dbReference type="InterPro" id="IPR041690">
    <property type="entry name" value="Cadherin_5"/>
</dbReference>
<dbReference type="OrthoDB" id="8612583at2"/>
<keyword evidence="1" id="KW-0732">Signal</keyword>
<dbReference type="Proteomes" id="UP000198623">
    <property type="component" value="Unassembled WGS sequence"/>
</dbReference>
<sequence length="7596" mass="782120">MKKPASRRKQAYATPIFEGLEPRILLSADLPGLDVLTHDSQAESESSISSILSNAESEVARINSDLIKTENADVQGDFDNTGIDDKDIGDKGIADDDAFLASPDVPPALSYELAFIDSTVPDYQQLIEDLQLQSTDTRIIDVVILDADRSGIEQISDALNGYSNLNAIHIISHGADGAVDLGNTQLNNQSLAEHSEQLQAWGASLDGEADILFYGCDLAATSEGRALIDQIANLTGADIAASDDLTGSADLGGDWDLEYVRGELETNLAIGATLQQNWDFLLAATVDTTSTGASNGEDILVSHTTSGSDRLMMIGVTLNHAGASDSVSSITYNGGSANLIGIQKNGDARVEIWALVAPDLGTYDVDVKFSANSDGVAVGVTTFTGVDQTTPLGTFASNSGTSGSASLTVTSATDELVYGLVAADDPADYDLITGAGTDQVDNWDAYGFQINAGGSTKAGDATPVGMSWTWTGSDAWSTGGVSIKAAPNNAPVLDDTQTPVLTAVDEDAGTPVGAVGSLVSELVDFASPSGQVDNVTDADSGADLGIAITAADTTNGSWFYSIDNGSNWNALGVVSESSARLLAADADTRIYFQGDANYNGTLANAITFHAWDQTTGSNGGTENLTPTSYTMRDQFDTVSFSNSDGTVSWNSDWQEIGESDGTGSGRVRIGNFTGLLSTNEVALDTNSLSTGISRSADLSSASSAVLSFDYGRTGAGAGSIDLEIHDGTSWNLLNTFTLNVDDTVAQTYSEDISAYADANTQIRFVVTNTEAGSRLYLDNVQIGFDAVAGGTTAFSSASDTASLVVNPVNDAPTAADNTVSTNEDVDYIFDAADFNFSDPDSGDSLQQVRITALPANGTLQLSGVDVDLNQIIGIADINLGNLVFVPNADENGTGYANFEFEVSDGVSTGATGTELNSFPTTTPQVNSMSGLAFDGTGLWLTSPNDDAIYNYDTAGNLVISFASPGTFPTGITFDGTNLWVVDRDANMVYEIDTLGNVQSSFATPGTDSRGLTWDGSSLWLVEGSGSLIYKLSTTGSIISSFAWPDDYLRDITWDGSNLWVADGNDQQIIQIDTSGNTISSFASPSTHATGLTFDGVDFWHADADSDTVYQLAGSNSVGYSASAYTMTLNVTAVNDAPVNSVPATQTVIEETTTAISGISIADVDDNGGLVMTRLQVSNGALNVTLSGGASIAGGSNDSVEIYLQGTVTDINNTLASLTYTGNTDVYGTNADTLTVTTFDGGNTGSGGSLNDIDSFQINITNVNDAPVITGGPATGSLTETNTTLTDSGTLTVSDADTTDLVTASVETVAVSGTGSTSLSNAALKTMLSVAPTAILDGTQTSDTLTWSFDSGAEAFNELATGETLILTYTVKAIDDAGTPLSDTETVTITITGSNDAPTGQDKTIVTPEDTVYTFTLTDFGYSDVDGDAIALVKVFPIAAGDFVQLDGVVLAASEIHDISISDINNGKLTFNPPADAVGTAPLLYFGVNDGTVDSVAKTISVEVTAVNDAPVATADPGNYSNEIQVLNPLSYWRLGEAAGAADDLGSSANSGTYNGGTLSQSGAISGDTNTAVHFNGSSDYVAIAHSDDYLIDDGTIQLWFNADNVANGDLQHLFSKDSQGNDTGGHVSMYLTATGSLEVRMQSALADYILTSTSTVSQGNWHHAALSFGGDGMELYLDGQLVDSDVYTGGLGTTSGDIGNYEQIAIGGGTQNSGDLIITPVNQFFTGFIDEVAILDGQLSSQSIQQLYDSGRNQFQLDEDATLTLSATSGVLANDTDVDGDTLTVTEINGNAASIGNPLTLASGALVTLNADGSLFYNPNGQFETLNSGDTTTDSFSYTVNDGFGETDTTTVTISITGVNDAPVITGGPATSSLSETNATLTDSGTLTVSDVDTTDLVTASVDTVAVTGTGSTSLSNAALKAMLSVAPTAILDGTETSDTLTWSFDSGTEAFNELATGETLILTYTVKAIDDAGTPLSDTETVTITITGSNDDPTAANNTVTTNEDATYTFAASDFNFADIDDDTLGSVEITSLESAGDLQLNNVDVTLNQVITKADIDANKLKFIPVANANGNAYDSFGFSVNDGTADSTASYTMTVNVTAVNDAPVLNTAASPTLTSITEDAANPTGDTIAALVVDGSITDADGSAVEAIAITSTGNGYGSWEYSVNGGTNWNAVGTVSPSSALLLAATDMLRYIPDGQHGETQQITYRAWDQSGVTAGLHGTKVSTVSNGGITPFSSALETASITVTAINDTPAAVNDAYSVDEDGTLNSSATWFDDDWTYRRTLSFDNLDQTEDLANFPVLVKLDATRIDYTKTSDAGEDLRFVDADGNLLAHQVEQWDESGTSYVWVKVAQVDGASSSDFIHMYYGNVAAVSAEGQVWSEDYQAVYHLNEAAGVIADSTANSFDGSNNGSVDGSGFIGNGQVFNGSNQWIDLGSQAFLNNTPAATLSAWIKTDTLSGSGDIVSVSVDTSGGASPQASRAAINQLGDEVQVVLRANDANSGDVRVITTTTSPLAVGEWHYVSAVIDYANDSLVIYVDGVEQTLSGAVSFTNTATPNTDSSYGAIGSNEAGANSFFDGSVDEVRIANTARSADWMAAQYASMSDHFVTISAEQTAAGVLDNDIDPEGDSLTVNTTPISDVTNGTLLLNADGSFSYTPDADFNGSDSFTYQVSDGNGGVHTATVTLTVNAVNDAPVLDASEANLWFSTTADVSGSSANGLANWSDGEMLEFAAPDLTFGENTTDGTLSSTGFNLDTFAGGDADIDALHYVTQTVTVGSGISAIDLLAGDLLLSTQSGETLSSTNSLTVTHEDIFIFRPDTPGDYSAGTFTFLLDKPTGGGATGISLVEQNTLVGDVTLEAGTFVLAKSDKTIYHYSADTVGETTTTGTLVTLVDAADIGIDKNIAGVSLVQNTMTTGGVTLNSGQLLVTLVDEDNNVGGFNTERRDIIALTITQTGTTTLGSASGLFFDGDNVGLSSNNEDIDALTLVPQPRLTPIVEDISSAANSGTLVSDLIANLIMDFEGDPDGIAITTLDETNGSWEYSIDGGSNWQIIDTVTDSSARVLTATASDLIRFVPTADFSGNASFSFRAWDGSDANISGASGIDASSNGGVEPFSADALTASIEVRSVNDAPVLINSGADTTLEGTTRVFNAANANLISITDVDAGTDELEVSLSVTYGSASLSATSGLTFSTGDGVADASMVFRGTLADLNSALDGLSYTPIALYTGDASLNIQVNELRNSYLGTNLFDQQTLAITITPDATNDAPVNTVPGPQVVDEDTWLELSVANGNAISIVDDSGNNPIQVTLTAGNGVLTLDNRLGSEFTINSTTAGTQKDIQIITTASGTGIAVWNSKDQDGSGEGIFAQLYDADGVALGAEFQVNSYTADHQKSPAVAAAADGSFVVVWQSKNQDSDGEGIYGQRFDAAANTLGSEFKVNSTTADNQKLPAVAMNASGEFVVTWQSKDQDGDGEGIYAQRYDNLGNSVGGELLVNATTADNQKNPDVAIDTAGNFVVVWDSKGQDVSGEAIIGRRFDSSSGFGTEFQINTYTSGGQKSPVIEMQSTGEFVVAWTSDNEDGSRKGVFAQRFDDSALPVALGTEISVNTTTLNDQKEPAISMNASGEFVIAWQSKGQDNLDGKEGIYAQHFAADGSSRGGEFQVNTTTLGGQKLPSVSLLDDGSLWAAWENTEIFSQRFQSPDTLTFSVGDGVNDATMTFSGSQTDINAALDGLRYFSTAGGLDTVTITTNDNGHSGGGALTDTDSFNINVSSVNDAPVITVPDQQSATEDVPFVFSAGNGNLISVNDIDAGAGLLELTLTATNGTLTLNGISGLAFSVGDGSDDAALTFQGTLADINTALDGLTFTTPAEFVGIGMINVAVDDLGNTGTGSALTDSAVIYVDVLADGINDAPVIWAPGDFALPIDTLVTFDGANLISIDDDAGINPIQVTLTATNGTLTVNQQSDPELLVNTVTSDAQLGAVVAAAPNGAYVVVWQSDNQDGSGNGIFAQIYDAFGDAQGSEILVNTETAGNQITPTVAMDSQGNFVVAWESDGNLDSDGRGIFVQLFTVNGEKVDIELQGNTNGVDDQTVPAVAMDDAGNFVLVWQSKNQDGNGEGIFAQRFDSTGAAIDDEFQVNSTFANNQTVPAVAMDADGDFVVVWQSTNQDGDGDGIYAQQFNADGTAEGIEFRVNFETVKNQRAPAVAIDGTGNFVVAWQSENQDGDGYGIYARRFDATGIALDPADVLVNSEISKDQIAPSISMNAAGEYIIAWQSQDQDTNGEGAYGQWFNASGSAIGGEVRLNTTVSNDQTAPSVAITRSGDYIAAWTSTNQDGSSDGVYSRQVANPEGLTFTTGDGNSDTVIVVTGQAQQINNALNGMTFTPNSSFNGLATVQIDVDDLGNTGTGGPYTDAHTIEIVYTTAPVLNNTGTPSFTTIDEDAINNTGDLVSALLATGAAGDPISDSDAGAQEGIAVTAVDNSNGTWQFSANGGGSWTAFTSVTESTAVLLGVGVNDRIRFVPASNYNGSVDPGITFRAWDQSNERASGTTGVDTTTNGGNTPYSSATETASITINSVNDAPELTDGLSTSTTKGGSGAPFAVNFGSWAQVSDVDGADFSGGTLTASISSGGEPTDVLRLAPSGGGVMTLSGSDVLVNGVTVGNWSGGTSETPLIVTFNANADATDVQAVYKRVAFSNSDDYPVFGTRTLSVVVTDGDGGTSNTGTGEVTLNDVAPTATNRSAAESYTEDTPLDLTDIVISDNDSANVTATLTLSNTTAGSLNTGTSNAVTSTYDAGTGVWSASGATADVNALLAGLSFTPASDFNADFTIATSISDGVAAAITGTKTMTGSAVNDAPTLGSGTLTSVAEDTANPTGEAVSDIFTGQFADIDTGSSFGGIAVTGNSANAITQGSWQYSTNAGSDWFAIGTVADDATALVLSDSTLIRFMPVADYYGTPTALEVRGLDDSYTGGFSATAGSETRVVVDTTSNGGITAIAASAANLSTAITAVADTASVTDATTDEDTQSTTGLVITPNGADGAEVTHFKVTGIANGTLYKNDGTTQINDGDFITVAEGAAGLKFTPAADFNGDGSFTTQASTSNVDAGLGGSTADATITVNPVNDAPIVDLDSDNSSGAGGANYTTIFTEDGGPVALSDVLDASLSDPDLENLVSLTVTIANPLDGANEWLAADTTGTAITASYDSSTGVLSLTGADSAANYQQVLRSLTYDNTSDDPDITARVITVVANDGTVDSNTVTWNPPATQGLVGYWNFDEGMDEQAFDLSGNGNHATLTNTTLAADWVEGNAGQALNFTGTEDYVEVPYSDELKLDGDFTITLWNKPDSVDTRTRVVAEYGNTQWQTDGWMINQYGDDLYWYHQSSGPTSQALNVFAVDQWTHIAISRSGDTFTLYVDGVQRDQDTKTGVVSGNHSLYFGSGAGGQNFDGTLDDVRIYDQALSAGEIDAVYQDRGATTVVNMVAANDAPLVTSSAGTTAYSEQAAATIIDSGIALVDADGFNGADPSDQYTAVIRLTANYETADILGFTNTSNIQGVLTGDLLTLSVITGQTATLAEFETALRAVTFYNNSDTPGEMDRTITFSFDDGVDSSNLSTKTIQVTALNDDPTNVGVLQSASVVTEDISSTIDLSAINLSDADAGAGVLTMTLTSNTGGNLTAAAGTGITIGGNGSGTLTLEGTQTDLNAYLDAVGKVTYLHGTANTSGFAADTIQVDITDNGNTGSGGGGTITLGTFNIDITAVNDAPIAVNDRPGLNFDGIDDYINIPDATSLIMTNTLTLEAWINLDVSTASEHMILNKEGEYEIAVLNGTLQWGLANTTPGWSWHDTGEPVLTNQWTHIAFSYNNGDALAYINGVLIDTYNGSGPIGDAHPDPDKNDLRVGGRSNNPDGKYFDGQIADVRIWNTVRTDVEINANQNATLSGSETGLVGYWLLNDGSSTTAIDSSLEGNDGLLGGGVATQEPTWSDFSVDEDGTLTVTAPGVLSNDFDADGDTLTVNTTPTVNVSNGVLALSSDGSFVYTPNVDFNGVDSFTYEISDGEGGTDTAEVSITVNPVNDAPNLTAGATLDYSEGDAATIIDSTITLADVDDTMLESATIQITGNLQPGKDILTRPAAGGIPGMSWIPSTGTLTLTGTATVAQYQAVLRSVTFENTSDTPSELTRTITWTVNDGNVDSAPQTSTITVNSVNDAPTGADNTVTTNEDTDYTFTSIDFGFSDSNDSPGDDLLNVIITTAPNNGTLYVDSDNDGLVGIGESLADGATVSATDISAGQLKFKPASDANGTAYDSFTFQVQDDGGVANGGINTDQSANTITINVTAQADAASITVTAADTAVTEDDAGNNTANGTVTITDVDTGEGSLTSSTATYGTVSVDGSGNWSYALDNSNATVQALAASDTLADSITFTSDDGTTQTQSITITGANDTATISVTAADTAVTEDDAGNNTANGTVTVTDVDTGEGSLTSSTASYGTVTVDGSGNWSYALDNSNAAVQALAAGDTLSDSITFTSDDGTTQTQSITITGANDAASISVTAADAAVTEDDAGNNTANGTVSITDTDTGEGSLTSSTASYGTVTVDGSGNWSYALDNSDTTVQALAAGDTLADSITFTSDDGTTQTQSITITGANDTATISVTAADTAVNEDDAGNNTASGTVTVSDVDTGEASLTSSTATYGTVSVDGSGNWSYALDNSNATVNALAAGDTLTDSITFTSDDGTTQTQSITITGANDTATISVIAADTAVTEDDAGNNTASGTVTITDVDSGEGSLTSSTASYGTVTVDGSGNWSYALDNSNATVQALAAGDTLTDSITFTSDDGTTQTQSITITGANDTATIIVTAADTAVTEDDAGNNNASGTVTITDVDTGEASLTSSIATYGTVSVDGSGNWSYALDNSNNTVNALAAGDTLTDSITFTSDDGTTQTQSITITGANDAAVIGGDTSAAVNEDGTLTDTGALTISDNDDEAVFITKTAAASTSGYGSVDLDDAGNWTYSLNNAHATVQALSEGEILTDSFTATSADGSTQVVNVTITGKDDAASLGGNTSAAVSEDGTLTDTGALTISDTDDGEAVFTTQTSAASTSGYGSVDLDDAGNWTYSLNNAHATVQALSEGEILTDSFTATSADGSTQVVNVTITGKDDAASLGGDTSAAVSEDGTFTDTGALTISDTDDGEAVFTAQPSAASTSGYGTVDLDAAGSWTYTLSNGNATVQALSQGETLADSFTATSADGSTQVVNVTITGKDDRAVISGDSSFNGNEGDTVVGDLNATDIEGLTDSTYFSVTSEATMGTAVIDAESGAWSFTPAKSNWFGNDSFEVTVTDDEGGTTSQTISITLANVEDSTFTTDPVTLTPEAVTPASKPTVSPVEEAVSDNGSVDESDEAEFIDTSSNDEATDNTETGNLIDVNTDDTSGFPAPIEANDIFVSVLSDRPTTIKSFEDTKPTVEITQTFLQELASFWKDDGLSVMQPDETGRNSPEFINDVNKMLTDLDNAADIENKEMKMSAEAITGVSITLTAGFVSWALRAGSLVASFLAVMPAWRNLDPMPILAADEKSRRKLSPLDDDDDFDEILDEDTEKTVDDLFDR</sequence>
<evidence type="ECO:0000256" key="1">
    <source>
        <dbReference type="ARBA" id="ARBA00022729"/>
    </source>
</evidence>
<dbReference type="InterPro" id="IPR025592">
    <property type="entry name" value="DUF4347"/>
</dbReference>
<dbReference type="Gene3D" id="2.60.40.3440">
    <property type="match status" value="1"/>
</dbReference>
<feature type="region of interest" description="Disordered" evidence="3">
    <location>
        <begin position="7355"/>
        <end position="7419"/>
    </location>
</feature>
<dbReference type="InterPro" id="IPR013783">
    <property type="entry name" value="Ig-like_fold"/>
</dbReference>
<dbReference type="InterPro" id="IPR010221">
    <property type="entry name" value="VCBS_dom"/>
</dbReference>
<dbReference type="InterPro" id="IPR013320">
    <property type="entry name" value="ConA-like_dom_sf"/>
</dbReference>
<dbReference type="InterPro" id="IPR043543">
    <property type="entry name" value="PAPPA/PAPPA2"/>
</dbReference>
<feature type="domain" description="LamG-like jellyroll fold" evidence="4">
    <location>
        <begin position="2447"/>
        <end position="2596"/>
    </location>
</feature>
<dbReference type="PANTHER" id="PTHR46130:SF3">
    <property type="entry name" value="CHROMOSOME UNDETERMINED SCAFFOLD_33, WHOLE GENOME SHOTGUN SEQUENCE"/>
    <property type="match status" value="1"/>
</dbReference>
<keyword evidence="2" id="KW-1015">Disulfide bond</keyword>
<dbReference type="CDD" id="cd00110">
    <property type="entry name" value="LamG"/>
    <property type="match status" value="1"/>
</dbReference>
<feature type="compositionally biased region" description="Acidic residues" evidence="3">
    <location>
        <begin position="7386"/>
        <end position="7395"/>
    </location>
</feature>
<dbReference type="InterPro" id="IPR053786">
    <property type="entry name" value="LEPRxLL_CS"/>
</dbReference>
<dbReference type="NCBIfam" id="NF012209">
    <property type="entry name" value="LEPR-8K"/>
    <property type="match status" value="1"/>
</dbReference>
<dbReference type="Gene3D" id="2.60.40.10">
    <property type="entry name" value="Immunoglobulins"/>
    <property type="match status" value="9"/>
</dbReference>
<proteinExistence type="predicted"/>
<evidence type="ECO:0000259" key="4">
    <source>
        <dbReference type="SMART" id="SM00560"/>
    </source>
</evidence>
<dbReference type="SUPFAM" id="SSF63825">
    <property type="entry name" value="YWTD domain"/>
    <property type="match status" value="1"/>
</dbReference>
<dbReference type="GO" id="GO:0005615">
    <property type="term" value="C:extracellular space"/>
    <property type="evidence" value="ECO:0007669"/>
    <property type="project" value="TreeGrafter"/>
</dbReference>
<dbReference type="NCBIfam" id="NF012211">
    <property type="entry name" value="tand_rpt_95"/>
    <property type="match status" value="4"/>
</dbReference>
<dbReference type="STRING" id="1045558.SAMN05216175_101469"/>
<dbReference type="EMBL" id="FOOU01000001">
    <property type="protein sequence ID" value="SFF87333.1"/>
    <property type="molecule type" value="Genomic_DNA"/>
</dbReference>
<evidence type="ECO:0000313" key="6">
    <source>
        <dbReference type="Proteomes" id="UP000198623"/>
    </source>
</evidence>
<dbReference type="Gene3D" id="2.60.40.2810">
    <property type="match status" value="1"/>
</dbReference>
<accession>A0A1I2M755</accession>
<dbReference type="InterPro" id="IPR040853">
    <property type="entry name" value="RapA2_cadherin-like"/>
</dbReference>
<dbReference type="InterPro" id="IPR018765">
    <property type="entry name" value="DUF2341"/>
</dbReference>
<dbReference type="InterPro" id="IPR001791">
    <property type="entry name" value="Laminin_G"/>
</dbReference>
<name>A0A1I2M755_9GAMM</name>
<dbReference type="SUPFAM" id="SSF49899">
    <property type="entry name" value="Concanavalin A-like lectins/glucanases"/>
    <property type="match status" value="4"/>
</dbReference>
<reference evidence="6" key="1">
    <citation type="submission" date="2016-10" db="EMBL/GenBank/DDBJ databases">
        <authorList>
            <person name="Varghese N."/>
            <person name="Submissions S."/>
        </authorList>
    </citation>
    <scope>NUCLEOTIDE SEQUENCE [LARGE SCALE GENOMIC DNA]</scope>
    <source>
        <strain evidence="6">CGMCC 1.10971</strain>
    </source>
</reference>
<feature type="compositionally biased region" description="Polar residues" evidence="3">
    <location>
        <begin position="7397"/>
        <end position="7411"/>
    </location>
</feature>
<dbReference type="PANTHER" id="PTHR46130">
    <property type="entry name" value="LAMGL DOMAIN-CONTAINING PROTEIN"/>
    <property type="match status" value="1"/>
</dbReference>
<keyword evidence="6" id="KW-1185">Reference proteome</keyword>
<organism evidence="5 6">
    <name type="scientific">Neptunomonas qingdaonensis</name>
    <dbReference type="NCBI Taxonomy" id="1045558"/>
    <lineage>
        <taxon>Bacteria</taxon>
        <taxon>Pseudomonadati</taxon>
        <taxon>Pseudomonadota</taxon>
        <taxon>Gammaproteobacteria</taxon>
        <taxon>Oceanospirillales</taxon>
        <taxon>Oceanospirillaceae</taxon>
        <taxon>Neptunomonas</taxon>
    </lineage>
</organism>
<dbReference type="Pfam" id="PF10102">
    <property type="entry name" value="DUF2341"/>
    <property type="match status" value="1"/>
</dbReference>
<feature type="compositionally biased region" description="Low complexity" evidence="3">
    <location>
        <begin position="4546"/>
        <end position="4559"/>
    </location>
</feature>
<evidence type="ECO:0000256" key="3">
    <source>
        <dbReference type="SAM" id="MobiDB-lite"/>
    </source>
</evidence>